<accession>A0A1H7UJZ4</accession>
<evidence type="ECO:0008006" key="3">
    <source>
        <dbReference type="Google" id="ProtNLM"/>
    </source>
</evidence>
<organism evidence="1 2">
    <name type="scientific">Aquimarina amphilecti</name>
    <dbReference type="NCBI Taxonomy" id="1038014"/>
    <lineage>
        <taxon>Bacteria</taxon>
        <taxon>Pseudomonadati</taxon>
        <taxon>Bacteroidota</taxon>
        <taxon>Flavobacteriia</taxon>
        <taxon>Flavobacteriales</taxon>
        <taxon>Flavobacteriaceae</taxon>
        <taxon>Aquimarina</taxon>
    </lineage>
</organism>
<proteinExistence type="predicted"/>
<dbReference type="PROSITE" id="PS51257">
    <property type="entry name" value="PROKAR_LIPOPROTEIN"/>
    <property type="match status" value="1"/>
</dbReference>
<protein>
    <recommendedName>
        <fullName evidence="3">DUF4382 domain-containing protein</fullName>
    </recommendedName>
</protein>
<name>A0A1H7UJZ4_AQUAM</name>
<evidence type="ECO:0000313" key="2">
    <source>
        <dbReference type="Proteomes" id="UP000198521"/>
    </source>
</evidence>
<keyword evidence="2" id="KW-1185">Reference proteome</keyword>
<reference evidence="1 2" key="1">
    <citation type="submission" date="2016-10" db="EMBL/GenBank/DDBJ databases">
        <authorList>
            <person name="de Groot N.N."/>
        </authorList>
    </citation>
    <scope>NUCLEOTIDE SEQUENCE [LARGE SCALE GENOMIC DNA]</scope>
    <source>
        <strain evidence="1 2">DSM 25232</strain>
    </source>
</reference>
<dbReference type="STRING" id="1038014.SAMN04487910_3758"/>
<dbReference type="EMBL" id="FOAB01000007">
    <property type="protein sequence ID" value="SEL97045.1"/>
    <property type="molecule type" value="Genomic_DNA"/>
</dbReference>
<dbReference type="Proteomes" id="UP000198521">
    <property type="component" value="Unassembled WGS sequence"/>
</dbReference>
<dbReference type="AlphaFoldDB" id="A0A1H7UJZ4"/>
<gene>
    <name evidence="1" type="ORF">SAMN04487910_3758</name>
</gene>
<evidence type="ECO:0000313" key="1">
    <source>
        <dbReference type="EMBL" id="SEL97045.1"/>
    </source>
</evidence>
<sequence length="224" mass="25382">MKKTRNCTIILLFSFVLLTISCQEEERELIDPTLDNTIPQGSQLAQLMRGIVTHDGSFDDLVDGGNCYSINFPYTILRNGIDEIVIDQISDYDLLSESDIIQIQFPITITKDDHIEEMIESDSELEVLANSCELQDEDIECIDFVYPFRFATYNSSNNIINTVEVIHDAQVYGFMDDLDETTLVAINYPLRLLLSDGTSIEVTHNNELLSEILTFETSCDENDG</sequence>